<dbReference type="RefSeq" id="WP_228104337.1">
    <property type="nucleotide sequence ID" value="NZ_CP101637.1"/>
</dbReference>
<dbReference type="NCBIfam" id="TIGR02556">
    <property type="entry name" value="cas_TM1802"/>
    <property type="match status" value="1"/>
</dbReference>
<sequence>MEAIKSIGSIKYKAVTSNDKLLDIFTENANARGKYNKVLEIRLKYSDYNLTFDKINKREYDSKLKFKYLYRAGSPNGTDITPTAKITTPEKTYPKKVVAGIKDGIDYLKNKSEGGENYIFDEIKLLNKIYNLLKDNKEILEEINKKFSETPTKERYYLLTVVIESNDDEIYVGDFQVFKNRIREVPIEKFYYSKTNNKNSKSEDKNCSMCHKKKEVFGLASPFTFYTIDKPGYISGGFDYEKSWRNYPLCRDCAVKLELGKLYLDENLLLSFYGRRFYLIPKLMYNNQLEEILHKYGRIFKKEQDKSGHNMLNSEDKLENKIFRILGNEDNNMTFDLMFIEENNSALNIVLNIEDVYPSTFKKLYSTWKDIESMNFFNEYYYLANFSYLNIIFTSKTHNRYFLDIVDKIIGSEKIEYNFLISFINTKLKEAFIKEEKDEFVKGEDNYFTATLRAYIFIYYLYKIEKFKDKSIEGVENMERESWNIEEFNSKKEVFEDFFNSNQAFFNINSKKAVFMVGYLSKKLINIQAKKEGGRKPFIDQLKGLNLSKKDICRLLPKIQNKFMEYKKEYYNDELSYAAEYLIDSNELNDLSNLDIPFYFSMGMNMAKKFNLIKKEEEEQDEE</sequence>
<organism evidence="1 2">
    <name type="scientific">Terrisporobacter mayombei</name>
    <dbReference type="NCBI Taxonomy" id="1541"/>
    <lineage>
        <taxon>Bacteria</taxon>
        <taxon>Bacillati</taxon>
        <taxon>Bacillota</taxon>
        <taxon>Clostridia</taxon>
        <taxon>Peptostreptococcales</taxon>
        <taxon>Peptostreptococcaceae</taxon>
        <taxon>Terrisporobacter</taxon>
    </lineage>
</organism>
<protein>
    <recommendedName>
        <fullName evidence="3">TIGR02556 family CRISPR-associated protein</fullName>
    </recommendedName>
</protein>
<dbReference type="EMBL" id="CP101637">
    <property type="protein sequence ID" value="WMT80072.1"/>
    <property type="molecule type" value="Genomic_DNA"/>
</dbReference>
<reference evidence="1 2" key="1">
    <citation type="submission" date="2022-07" db="EMBL/GenBank/DDBJ databases">
        <title>Genome sequence of Terrisporobacter mayombei DSM6539.</title>
        <authorList>
            <person name="Boeer T."/>
            <person name="Bengelsdorf F.R."/>
            <person name="Daniel R."/>
            <person name="Poehlein A."/>
        </authorList>
    </citation>
    <scope>NUCLEOTIDE SEQUENCE [LARGE SCALE GENOMIC DNA]</scope>
    <source>
        <strain evidence="1 2">DSM 6539</strain>
    </source>
</reference>
<dbReference type="Pfam" id="PF09484">
    <property type="entry name" value="Cas_TM1802"/>
    <property type="match status" value="1"/>
</dbReference>
<proteinExistence type="predicted"/>
<gene>
    <name evidence="1" type="ORF">TEMA_03610</name>
</gene>
<dbReference type="InterPro" id="IPR013420">
    <property type="entry name" value="CRISPR-assoc_prot_Cas8b/Csh1_C"/>
</dbReference>
<evidence type="ECO:0000313" key="1">
    <source>
        <dbReference type="EMBL" id="WMT80072.1"/>
    </source>
</evidence>
<evidence type="ECO:0008006" key="3">
    <source>
        <dbReference type="Google" id="ProtNLM"/>
    </source>
</evidence>
<dbReference type="InterPro" id="IPR013389">
    <property type="entry name" value="CRISPR-assoc_prot_Cas8b"/>
</dbReference>
<name>A0ABY9PWP1_9FIRM</name>
<evidence type="ECO:0000313" key="2">
    <source>
        <dbReference type="Proteomes" id="UP001235030"/>
    </source>
</evidence>
<dbReference type="Proteomes" id="UP001235030">
    <property type="component" value="Chromosome"/>
</dbReference>
<keyword evidence="2" id="KW-1185">Reference proteome</keyword>
<dbReference type="NCBIfam" id="TIGR02591">
    <property type="entry name" value="cas_Csh1"/>
    <property type="match status" value="1"/>
</dbReference>
<accession>A0ABY9PWP1</accession>